<evidence type="ECO:0000256" key="5">
    <source>
        <dbReference type="ARBA" id="ARBA00023242"/>
    </source>
</evidence>
<dbReference type="PANTHER" id="PTHR17204">
    <property type="entry name" value="PRE-MRNA PROCESSING PROTEIN PRP39-RELATED"/>
    <property type="match status" value="1"/>
</dbReference>
<evidence type="ECO:0000256" key="1">
    <source>
        <dbReference type="ARBA" id="ARBA00004123"/>
    </source>
</evidence>
<keyword evidence="2" id="KW-0507">mRNA processing</keyword>
<proteinExistence type="predicted"/>
<dbReference type="SMART" id="SM00386">
    <property type="entry name" value="HAT"/>
    <property type="match status" value="6"/>
</dbReference>
<protein>
    <submittedName>
        <fullName evidence="6">PRP39 factor</fullName>
    </submittedName>
</protein>
<reference evidence="6" key="1">
    <citation type="journal article" date="2021" name="Cell">
        <title>Tracing the genetic footprints of vertebrate landing in non-teleost ray-finned fishes.</title>
        <authorList>
            <person name="Bi X."/>
            <person name="Wang K."/>
            <person name="Yang L."/>
            <person name="Pan H."/>
            <person name="Jiang H."/>
            <person name="Wei Q."/>
            <person name="Fang M."/>
            <person name="Yu H."/>
            <person name="Zhu C."/>
            <person name="Cai Y."/>
            <person name="He Y."/>
            <person name="Gan X."/>
            <person name="Zeng H."/>
            <person name="Yu D."/>
            <person name="Zhu Y."/>
            <person name="Jiang H."/>
            <person name="Qiu Q."/>
            <person name="Yang H."/>
            <person name="Zhang Y.E."/>
            <person name="Wang W."/>
            <person name="Zhu M."/>
            <person name="He S."/>
            <person name="Zhang G."/>
        </authorList>
    </citation>
    <scope>NUCLEOTIDE SEQUENCE</scope>
    <source>
        <strain evidence="6">Pddl_001</strain>
    </source>
</reference>
<dbReference type="InterPro" id="IPR059164">
    <property type="entry name" value="HAT_PRP39_C"/>
</dbReference>
<dbReference type="Pfam" id="PF23241">
    <property type="entry name" value="HAT_PRP39_C"/>
    <property type="match status" value="1"/>
</dbReference>
<dbReference type="InterPro" id="IPR011990">
    <property type="entry name" value="TPR-like_helical_dom_sf"/>
</dbReference>
<evidence type="ECO:0000256" key="3">
    <source>
        <dbReference type="ARBA" id="ARBA00022737"/>
    </source>
</evidence>
<dbReference type="SUPFAM" id="SSF48452">
    <property type="entry name" value="TPR-like"/>
    <property type="match status" value="1"/>
</dbReference>
<dbReference type="Proteomes" id="UP001166093">
    <property type="component" value="Unassembled WGS sequence"/>
</dbReference>
<keyword evidence="5" id="KW-0539">Nucleus</keyword>
<evidence type="ECO:0000313" key="7">
    <source>
        <dbReference type="Proteomes" id="UP001166093"/>
    </source>
</evidence>
<evidence type="ECO:0000313" key="6">
    <source>
        <dbReference type="EMBL" id="MBN3276180.1"/>
    </source>
</evidence>
<comment type="caution">
    <text evidence="6">The sequence shown here is derived from an EMBL/GenBank/DDBJ whole genome shotgun (WGS) entry which is preliminary data.</text>
</comment>
<dbReference type="InterPro" id="IPR003107">
    <property type="entry name" value="HAT"/>
</dbReference>
<keyword evidence="7" id="KW-1185">Reference proteome</keyword>
<sequence>MCAARKALGAFLSRYPYCYGYWKKWVDMERRSGFINKAEEVCLRGLQLFPLSLDLWIHYLSFLQETLNMNLPQSALRIREAFRSAVDAAGWDFRSDRLWEMYADWERDQGDPRAATAVYDRVLSIPTQLYQQHFHRFKELVSSHSPREILSAEEFLRLRSEVMQGCAAVTPDPDGGSEDEHEQKIRELLVARRQQVYESNELEVSKRWSFEEAIKRPYFHVKPLDRAQLRNWHSYLDFEVGAEAGAGPGGRAELLFERCLVACALYEEFWSKYAKFQAQRSVDRARNVFKRACEIHLPRKPSMHLLWAAFEEQQGNLKEARRVLEALEQSVPGLAMVRLRRASVERRAGNLEGAESLLREAVLQSQAAPLRSFYSIKLARQLLRVQRDRGKARRVLQDAIDRDPVREGRGDRERR</sequence>
<feature type="non-terminal residue" evidence="6">
    <location>
        <position position="1"/>
    </location>
</feature>
<accession>A0ABS2XQG5</accession>
<keyword evidence="4" id="KW-0508">mRNA splicing</keyword>
<dbReference type="EMBL" id="JAAWVQ010057427">
    <property type="protein sequence ID" value="MBN3276180.1"/>
    <property type="molecule type" value="Genomic_DNA"/>
</dbReference>
<organism evidence="6 7">
    <name type="scientific">Polyodon spathula</name>
    <name type="common">North American paddlefish</name>
    <name type="synonym">Squalus spathula</name>
    <dbReference type="NCBI Taxonomy" id="7913"/>
    <lineage>
        <taxon>Eukaryota</taxon>
        <taxon>Metazoa</taxon>
        <taxon>Chordata</taxon>
        <taxon>Craniata</taxon>
        <taxon>Vertebrata</taxon>
        <taxon>Euteleostomi</taxon>
        <taxon>Actinopterygii</taxon>
        <taxon>Chondrostei</taxon>
        <taxon>Acipenseriformes</taxon>
        <taxon>Polyodontidae</taxon>
        <taxon>Polyodon</taxon>
    </lineage>
</organism>
<feature type="non-terminal residue" evidence="6">
    <location>
        <position position="415"/>
    </location>
</feature>
<keyword evidence="3" id="KW-0677">Repeat</keyword>
<gene>
    <name evidence="6" type="primary">Prpf39_1</name>
    <name evidence="6" type="ORF">GTO93_0004125</name>
</gene>
<evidence type="ECO:0000256" key="2">
    <source>
        <dbReference type="ARBA" id="ARBA00022664"/>
    </source>
</evidence>
<name>A0ABS2XQG5_POLSP</name>
<dbReference type="Pfam" id="PF23240">
    <property type="entry name" value="HAT_PRP39_N"/>
    <property type="match status" value="1"/>
</dbReference>
<evidence type="ECO:0000256" key="4">
    <source>
        <dbReference type="ARBA" id="ARBA00023187"/>
    </source>
</evidence>
<comment type="subcellular location">
    <subcellularLocation>
        <location evidence="1">Nucleus</location>
    </subcellularLocation>
</comment>
<dbReference type="Gene3D" id="1.25.40.10">
    <property type="entry name" value="Tetratricopeptide repeat domain"/>
    <property type="match status" value="2"/>
</dbReference>
<dbReference type="PANTHER" id="PTHR17204:SF24">
    <property type="entry name" value="PRE-MRNA-PROCESSING FACTOR 39-LIKE ISOFORM X1"/>
    <property type="match status" value="1"/>
</dbReference>